<protein>
    <submittedName>
        <fullName evidence="2">USP domain-containing protein</fullName>
    </submittedName>
</protein>
<feature type="compositionally biased region" description="Polar residues" evidence="1">
    <location>
        <begin position="10"/>
        <end position="20"/>
    </location>
</feature>
<evidence type="ECO:0000256" key="1">
    <source>
        <dbReference type="SAM" id="MobiDB-lite"/>
    </source>
</evidence>
<evidence type="ECO:0000313" key="4">
    <source>
        <dbReference type="WormBase" id="Y113G7A.13"/>
    </source>
</evidence>
<dbReference type="IntAct" id="G5EF16">
    <property type="interactions" value="1"/>
</dbReference>
<dbReference type="PaxDb" id="6239-Y113G7A.13"/>
<dbReference type="Bgee" id="WBGene00013750">
    <property type="expression patterns" value="Expressed in adult organism and 1 other cell type or tissue"/>
</dbReference>
<evidence type="ECO:0000313" key="2">
    <source>
        <dbReference type="EMBL" id="CAB60485.3"/>
    </source>
</evidence>
<organism evidence="2 3">
    <name type="scientific">Caenorhabditis elegans</name>
    <dbReference type="NCBI Taxonomy" id="6239"/>
    <lineage>
        <taxon>Eukaryota</taxon>
        <taxon>Metazoa</taxon>
        <taxon>Ecdysozoa</taxon>
        <taxon>Nematoda</taxon>
        <taxon>Chromadorea</taxon>
        <taxon>Rhabditida</taxon>
        <taxon>Rhabditina</taxon>
        <taxon>Rhabditomorpha</taxon>
        <taxon>Rhabditoidea</taxon>
        <taxon>Rhabditidae</taxon>
        <taxon>Peloderinae</taxon>
        <taxon>Caenorhabditis</taxon>
    </lineage>
</organism>
<keyword evidence="3" id="KW-1185">Reference proteome</keyword>
<evidence type="ECO:0000313" key="3">
    <source>
        <dbReference type="Proteomes" id="UP000001940"/>
    </source>
</evidence>
<dbReference type="GeneID" id="190961"/>
<dbReference type="HOGENOM" id="CLU_664375_0_0_1"/>
<dbReference type="CTD" id="190961"/>
<dbReference type="WormBase" id="Y113G7A.13">
    <property type="protein sequence ID" value="CE44060"/>
    <property type="gene ID" value="WBGene00013750"/>
</dbReference>
<dbReference type="AlphaFoldDB" id="G5EF16"/>
<dbReference type="RefSeq" id="NP_507883.3">
    <property type="nucleotide sequence ID" value="NM_075482.3"/>
</dbReference>
<dbReference type="FunCoup" id="G5EF16">
    <property type="interactions" value="292"/>
</dbReference>
<accession>G5EF16</accession>
<sequence length="414" mass="46674">MDPPPIIDVDTSQSDFSNNEVSSQLLYQAKQGIEPNNVSNIRNELMRGQLGEPNENNRPPPVDRRDVPENNELGKLPVHSTLDNLSTLSPEPVSTGIDSEGKTANESTTPLPYLLLENPDHLCWLNTILNILHKANGVREKFSTSSTGDPICDSLARIFQGVEKSAESLRLLLTNTKFHTGPQDAAEALISLMHDLKMMITPEPIRFCSGCNTIWMRAVVCTQCKATGLTEGFLLTYEGTLFLISCDKIPVLAPNQEFKIGSERDSKIVSVGYRLNAFAQFISEEKFAHYVAWIRKPEANKEPTTENNDECEHDSQDIQEDINEEQRKINNTNPTIVNNQEVYECQQIVPEIPAEYPAINQHIDNNQNENIFEYSIGEHFICVDDHQISIENVKSIKDYHINVMLLEPFKQPVK</sequence>
<feature type="region of interest" description="Disordered" evidence="1">
    <location>
        <begin position="1"/>
        <end position="20"/>
    </location>
</feature>
<feature type="region of interest" description="Disordered" evidence="1">
    <location>
        <begin position="48"/>
        <end position="105"/>
    </location>
</feature>
<dbReference type="Proteomes" id="UP000001940">
    <property type="component" value="Chromosome V"/>
</dbReference>
<gene>
    <name evidence="2" type="ORF">CELE_Y113G7A.13</name>
    <name evidence="2 4" type="ORF">Y113G7A.13</name>
</gene>
<dbReference type="EMBL" id="BX284605">
    <property type="protein sequence ID" value="CAB60485.3"/>
    <property type="molecule type" value="Genomic_DNA"/>
</dbReference>
<dbReference type="InParanoid" id="G5EF16"/>
<reference evidence="2 3" key="1">
    <citation type="journal article" date="1998" name="Science">
        <title>Genome sequence of the nematode C. elegans: a platform for investigating biology.</title>
        <authorList>
            <consortium name="The C. elegans sequencing consortium"/>
            <person name="Sulson J.E."/>
            <person name="Waterston R."/>
        </authorList>
    </citation>
    <scope>NUCLEOTIDE SEQUENCE [LARGE SCALE GENOMIC DNA]</scope>
    <source>
        <strain evidence="2 3">Bristol N2</strain>
    </source>
</reference>
<dbReference type="AGR" id="WB:WBGene00013750"/>
<dbReference type="KEGG" id="cel:CELE_Y113G7A.13"/>
<proteinExistence type="predicted"/>
<name>G5EF16_CAEEL</name>
<dbReference type="PhylomeDB" id="G5EF16"/>